<proteinExistence type="inferred from homology"/>
<evidence type="ECO:0000256" key="8">
    <source>
        <dbReference type="HAMAP-Rule" id="MF_01161"/>
    </source>
</evidence>
<dbReference type="Pfam" id="PF01171">
    <property type="entry name" value="ATP_bind_3"/>
    <property type="match status" value="1"/>
</dbReference>
<dbReference type="PANTHER" id="PTHR43033:SF1">
    <property type="entry name" value="TRNA(ILE)-LYSIDINE SYNTHASE-RELATED"/>
    <property type="match status" value="1"/>
</dbReference>
<reference evidence="10 11" key="1">
    <citation type="submission" date="2016-11" db="EMBL/GenBank/DDBJ databases">
        <authorList>
            <person name="Jaros S."/>
            <person name="Januszkiewicz K."/>
            <person name="Wedrychowicz H."/>
        </authorList>
    </citation>
    <scope>NUCLEOTIDE SEQUENCE [LARGE SCALE GENOMIC DNA]</scope>
    <source>
        <strain evidence="10 11">DSM 26883</strain>
    </source>
</reference>
<dbReference type="Gene3D" id="3.40.50.620">
    <property type="entry name" value="HUPs"/>
    <property type="match status" value="1"/>
</dbReference>
<comment type="catalytic activity">
    <reaction evidence="7 8">
        <text>cytidine(34) in tRNA(Ile2) + L-lysine + ATP = lysidine(34) in tRNA(Ile2) + AMP + diphosphate + H(+)</text>
        <dbReference type="Rhea" id="RHEA:43744"/>
        <dbReference type="Rhea" id="RHEA-COMP:10625"/>
        <dbReference type="Rhea" id="RHEA-COMP:10670"/>
        <dbReference type="ChEBI" id="CHEBI:15378"/>
        <dbReference type="ChEBI" id="CHEBI:30616"/>
        <dbReference type="ChEBI" id="CHEBI:32551"/>
        <dbReference type="ChEBI" id="CHEBI:33019"/>
        <dbReference type="ChEBI" id="CHEBI:82748"/>
        <dbReference type="ChEBI" id="CHEBI:83665"/>
        <dbReference type="ChEBI" id="CHEBI:456215"/>
        <dbReference type="EC" id="6.3.4.19"/>
    </reaction>
</comment>
<keyword evidence="2 8" id="KW-0963">Cytoplasm</keyword>
<comment type="similarity">
    <text evidence="8">Belongs to the tRNA(Ile)-lysidine synthase family.</text>
</comment>
<accession>A0A1M5GAP9</accession>
<dbReference type="Proteomes" id="UP000184436">
    <property type="component" value="Unassembled WGS sequence"/>
</dbReference>
<evidence type="ECO:0000256" key="2">
    <source>
        <dbReference type="ARBA" id="ARBA00022490"/>
    </source>
</evidence>
<organism evidence="10 11">
    <name type="scientific">Bacteroides faecichinchillae</name>
    <dbReference type="NCBI Taxonomy" id="871325"/>
    <lineage>
        <taxon>Bacteria</taxon>
        <taxon>Pseudomonadati</taxon>
        <taxon>Bacteroidota</taxon>
        <taxon>Bacteroidia</taxon>
        <taxon>Bacteroidales</taxon>
        <taxon>Bacteroidaceae</taxon>
        <taxon>Bacteroides</taxon>
    </lineage>
</organism>
<dbReference type="SUPFAM" id="SSF56037">
    <property type="entry name" value="PheT/TilS domain"/>
    <property type="match status" value="1"/>
</dbReference>
<dbReference type="GO" id="GO:0006400">
    <property type="term" value="P:tRNA modification"/>
    <property type="evidence" value="ECO:0007669"/>
    <property type="project" value="UniProtKB-UniRule"/>
</dbReference>
<keyword evidence="6 8" id="KW-0067">ATP-binding</keyword>
<name>A0A1M5GAP9_9BACE</name>
<evidence type="ECO:0000256" key="3">
    <source>
        <dbReference type="ARBA" id="ARBA00022598"/>
    </source>
</evidence>
<dbReference type="PANTHER" id="PTHR43033">
    <property type="entry name" value="TRNA(ILE)-LYSIDINE SYNTHASE-RELATED"/>
    <property type="match status" value="1"/>
</dbReference>
<evidence type="ECO:0000256" key="6">
    <source>
        <dbReference type="ARBA" id="ARBA00022840"/>
    </source>
</evidence>
<evidence type="ECO:0000256" key="7">
    <source>
        <dbReference type="ARBA" id="ARBA00048539"/>
    </source>
</evidence>
<dbReference type="STRING" id="871325.SAMN05444349_1585"/>
<dbReference type="AlphaFoldDB" id="A0A1M5GAP9"/>
<dbReference type="GO" id="GO:0005737">
    <property type="term" value="C:cytoplasm"/>
    <property type="evidence" value="ECO:0007669"/>
    <property type="project" value="UniProtKB-SubCell"/>
</dbReference>
<evidence type="ECO:0000256" key="5">
    <source>
        <dbReference type="ARBA" id="ARBA00022741"/>
    </source>
</evidence>
<feature type="binding site" evidence="8">
    <location>
        <begin position="48"/>
        <end position="53"/>
    </location>
    <ligand>
        <name>ATP</name>
        <dbReference type="ChEBI" id="CHEBI:30616"/>
    </ligand>
</feature>
<dbReference type="InterPro" id="IPR020825">
    <property type="entry name" value="Phe-tRNA_synthase-like_B3/B4"/>
</dbReference>
<dbReference type="Gene3D" id="3.50.40.10">
    <property type="entry name" value="Phenylalanyl-trna Synthetase, Chain B, domain 3"/>
    <property type="match status" value="1"/>
</dbReference>
<dbReference type="EC" id="6.3.4.19" evidence="8"/>
<comment type="domain">
    <text evidence="8">The N-terminal region contains the highly conserved SGGXDS motif, predicted to be a P-loop motif involved in ATP binding.</text>
</comment>
<evidence type="ECO:0000256" key="4">
    <source>
        <dbReference type="ARBA" id="ARBA00022694"/>
    </source>
</evidence>
<sequence>MSIYHQLFIFCFFDKNHTFADMIEQRVIQYIEKEQLFSQNSKILVALSGGADSVALLRILHSLGYECEAAHCNFHLRGKESDRDEMFVRQLCQQYNIPLHIIDFDTTRYAEEKRISIEMAARELRYEWFEKKRIECHANRIAVAHHQDDSIETMLLNLIRGTGITGLLGIRPINGYIVRPLLCVSRKEIICYLQSIGQEYVTDSTNLEDEYTRNKIRIHLLPLMQEINPAIKNSLITTGNHLNDVATIYNKSISEAKARVITSEGILISAILQEPSPETVLFEILHPLGFNPAQIKDIYHSLNGQSGKQFSSKEWKVIKDRDFLLLEKIQPEREDTPSFQLIREESEYTTDFQIPHKKEIACFDADKLSGTITLRRYQAGDTFIPFGMKGKKKVSDYLTDRKFSISQKERQWVLCCNEQIAWLIGERTDNRFRIDENTRRVVIYRMV</sequence>
<keyword evidence="4 8" id="KW-0819">tRNA processing</keyword>
<dbReference type="SUPFAM" id="SSF52402">
    <property type="entry name" value="Adenine nucleotide alpha hydrolases-like"/>
    <property type="match status" value="1"/>
</dbReference>
<gene>
    <name evidence="8" type="primary">tilS</name>
    <name evidence="10" type="ORF">SAMN05444349_1585</name>
</gene>
<dbReference type="InterPro" id="IPR014729">
    <property type="entry name" value="Rossmann-like_a/b/a_fold"/>
</dbReference>
<dbReference type="GO" id="GO:0032267">
    <property type="term" value="F:tRNA(Ile)-lysidine synthase activity"/>
    <property type="evidence" value="ECO:0007669"/>
    <property type="project" value="UniProtKB-EC"/>
</dbReference>
<dbReference type="InterPro" id="IPR012795">
    <property type="entry name" value="tRNA_Ile_lys_synt_N"/>
</dbReference>
<dbReference type="Pfam" id="PF11734">
    <property type="entry name" value="TilS_C"/>
    <property type="match status" value="1"/>
</dbReference>
<keyword evidence="11" id="KW-1185">Reference proteome</keyword>
<evidence type="ECO:0000313" key="11">
    <source>
        <dbReference type="Proteomes" id="UP000184436"/>
    </source>
</evidence>
<comment type="function">
    <text evidence="8">Ligates lysine onto the cytidine present at position 34 of the AUA codon-specific tRNA(Ile) that contains the anticodon CAU, in an ATP-dependent manner. Cytidine is converted to lysidine, thus changing the amino acid specificity of the tRNA from methionine to isoleucine.</text>
</comment>
<dbReference type="EMBL" id="FQVD01000058">
    <property type="protein sequence ID" value="SHG00835.1"/>
    <property type="molecule type" value="Genomic_DNA"/>
</dbReference>
<protein>
    <recommendedName>
        <fullName evidence="8">tRNA(Ile)-lysidine synthase</fullName>
        <ecNumber evidence="8">6.3.4.19</ecNumber>
    </recommendedName>
    <alternativeName>
        <fullName evidence="8">tRNA(Ile)-2-lysyl-cytidine synthase</fullName>
    </alternativeName>
    <alternativeName>
        <fullName evidence="8">tRNA(Ile)-lysidine synthetase</fullName>
    </alternativeName>
</protein>
<dbReference type="GO" id="GO:0005524">
    <property type="term" value="F:ATP binding"/>
    <property type="evidence" value="ECO:0007669"/>
    <property type="project" value="UniProtKB-UniRule"/>
</dbReference>
<evidence type="ECO:0000259" key="9">
    <source>
        <dbReference type="SMART" id="SM00977"/>
    </source>
</evidence>
<keyword evidence="3 8" id="KW-0436">Ligase</keyword>
<keyword evidence="5 8" id="KW-0547">Nucleotide-binding</keyword>
<dbReference type="CDD" id="cd01992">
    <property type="entry name" value="TilS_N"/>
    <property type="match status" value="1"/>
</dbReference>
<dbReference type="NCBIfam" id="TIGR02432">
    <property type="entry name" value="lysidine_TilS_N"/>
    <property type="match status" value="1"/>
</dbReference>
<dbReference type="NCBIfam" id="TIGR02433">
    <property type="entry name" value="lysidine_TilS_C"/>
    <property type="match status" value="1"/>
</dbReference>
<comment type="subcellular location">
    <subcellularLocation>
        <location evidence="1 8">Cytoplasm</location>
    </subcellularLocation>
</comment>
<feature type="domain" description="Lysidine-tRNA(Ile) synthetase C-terminal" evidence="9">
    <location>
        <begin position="372"/>
        <end position="444"/>
    </location>
</feature>
<dbReference type="InterPro" id="IPR011063">
    <property type="entry name" value="TilS/TtcA_N"/>
</dbReference>
<evidence type="ECO:0000256" key="1">
    <source>
        <dbReference type="ARBA" id="ARBA00004496"/>
    </source>
</evidence>
<evidence type="ECO:0000313" key="10">
    <source>
        <dbReference type="EMBL" id="SHG00835.1"/>
    </source>
</evidence>
<dbReference type="InterPro" id="IPR012796">
    <property type="entry name" value="Lysidine-tRNA-synth_C"/>
</dbReference>
<dbReference type="SMART" id="SM00977">
    <property type="entry name" value="TilS_C"/>
    <property type="match status" value="1"/>
</dbReference>
<dbReference type="HAMAP" id="MF_01161">
    <property type="entry name" value="tRNA_Ile_lys_synt"/>
    <property type="match status" value="1"/>
</dbReference>
<dbReference type="InterPro" id="IPR012094">
    <property type="entry name" value="tRNA_Ile_lys_synt"/>
</dbReference>